<keyword evidence="8" id="KW-1185">Reference proteome</keyword>
<evidence type="ECO:0000256" key="4">
    <source>
        <dbReference type="ARBA" id="ARBA00022777"/>
    </source>
</evidence>
<dbReference type="PANTHER" id="PTHR10534">
    <property type="entry name" value="PYRIDOXAL KINASE"/>
    <property type="match status" value="1"/>
</dbReference>
<dbReference type="SUPFAM" id="SSF53613">
    <property type="entry name" value="Ribokinase-like"/>
    <property type="match status" value="1"/>
</dbReference>
<keyword evidence="5" id="KW-0067">ATP-binding</keyword>
<dbReference type="GO" id="GO:0009443">
    <property type="term" value="P:pyridoxal 5'-phosphate salvage"/>
    <property type="evidence" value="ECO:0007669"/>
    <property type="project" value="InterPro"/>
</dbReference>
<dbReference type="GO" id="GO:0005829">
    <property type="term" value="C:cytosol"/>
    <property type="evidence" value="ECO:0007669"/>
    <property type="project" value="TreeGrafter"/>
</dbReference>
<keyword evidence="3" id="KW-0547">Nucleotide-binding</keyword>
<dbReference type="Gene3D" id="3.40.1190.20">
    <property type="match status" value="1"/>
</dbReference>
<evidence type="ECO:0000256" key="2">
    <source>
        <dbReference type="ARBA" id="ARBA00022679"/>
    </source>
</evidence>
<dbReference type="Proteomes" id="UP000031258">
    <property type="component" value="Unassembled WGS sequence"/>
</dbReference>
<dbReference type="InterPro" id="IPR029056">
    <property type="entry name" value="Ribokinase-like"/>
</dbReference>
<sequence>MSFKMSIISIQSHVAYGYVGNKAAVYPLQSMGHEVLPINTVQFSNHTGYKKWQGEIFTRDHIRNIIRGIEDIGADKDCQAILSGYMGSHEICSEVFEIVKKFKSKNENILYLCDPVIGNTSCYVKPEVLEFFKANLQADIITPNEFEAEILSGIKIKTTKDLKDIAEYFHDRGVKIVVITGLNLKELSESGLYIFMSDQVHTFVTRTVEYNFNTPPSGTGDLFSALFLGNYLSTKSAVQSLKRSVYFIDQVIKNTFTAKSRELKIISANYACIDETALPDAIEV</sequence>
<dbReference type="PANTHER" id="PTHR10534:SF2">
    <property type="entry name" value="PYRIDOXAL KINASE"/>
    <property type="match status" value="1"/>
</dbReference>
<dbReference type="PATRIC" id="fig|86105.3.peg.1969"/>
<dbReference type="STRING" id="86105.NF27_JF00230"/>
<protein>
    <recommendedName>
        <fullName evidence="1">pyridoxal kinase</fullName>
        <ecNumber evidence="1">2.7.1.35</ecNumber>
    </recommendedName>
</protein>
<name>A0A0C1QVW4_9RICK</name>
<accession>A0A0C1QVW4</accession>
<keyword evidence="4 7" id="KW-0418">Kinase</keyword>
<dbReference type="Pfam" id="PF08543">
    <property type="entry name" value="Phos_pyr_kin"/>
    <property type="match status" value="1"/>
</dbReference>
<dbReference type="CDD" id="cd01173">
    <property type="entry name" value="pyridoxal_pyridoxamine_kinase"/>
    <property type="match status" value="1"/>
</dbReference>
<dbReference type="NCBIfam" id="TIGR00687">
    <property type="entry name" value="pyridox_kin"/>
    <property type="match status" value="1"/>
</dbReference>
<feature type="domain" description="Pyridoxamine kinase/Phosphomethylpyrimidine kinase" evidence="6">
    <location>
        <begin position="68"/>
        <end position="259"/>
    </location>
</feature>
<dbReference type="GO" id="GO:0008478">
    <property type="term" value="F:pyridoxal kinase activity"/>
    <property type="evidence" value="ECO:0007669"/>
    <property type="project" value="UniProtKB-EC"/>
</dbReference>
<comment type="caution">
    <text evidence="7">The sequence shown here is derived from an EMBL/GenBank/DDBJ whole genome shotgun (WGS) entry which is preliminary data.</text>
</comment>
<gene>
    <name evidence="7" type="primary">pdxK_2</name>
    <name evidence="7" type="ORF">NF27_JF00230</name>
</gene>
<reference evidence="7 8" key="1">
    <citation type="submission" date="2014-11" db="EMBL/GenBank/DDBJ databases">
        <title>A Rickettsiales Symbiont of Amoebae With Ancient Features.</title>
        <authorList>
            <person name="Schulz F."/>
            <person name="Martijn J."/>
            <person name="Wascher F."/>
            <person name="Kostanjsek R."/>
            <person name="Ettema T.J."/>
            <person name="Horn M."/>
        </authorList>
    </citation>
    <scope>NUCLEOTIDE SEQUENCE [LARGE SCALE GENOMIC DNA]</scope>
    <source>
        <strain evidence="7 8">UWC36</strain>
    </source>
</reference>
<dbReference type="EMBL" id="JSWE01000223">
    <property type="protein sequence ID" value="KIE04145.1"/>
    <property type="molecule type" value="Genomic_DNA"/>
</dbReference>
<evidence type="ECO:0000313" key="7">
    <source>
        <dbReference type="EMBL" id="KIE04145.1"/>
    </source>
</evidence>
<evidence type="ECO:0000256" key="3">
    <source>
        <dbReference type="ARBA" id="ARBA00022741"/>
    </source>
</evidence>
<dbReference type="AlphaFoldDB" id="A0A0C1QVW4"/>
<evidence type="ECO:0000313" key="8">
    <source>
        <dbReference type="Proteomes" id="UP000031258"/>
    </source>
</evidence>
<evidence type="ECO:0000256" key="5">
    <source>
        <dbReference type="ARBA" id="ARBA00022840"/>
    </source>
</evidence>
<organism evidence="7 8">
    <name type="scientific">Candidatus Jidaibacter acanthamoebae</name>
    <dbReference type="NCBI Taxonomy" id="86105"/>
    <lineage>
        <taxon>Bacteria</taxon>
        <taxon>Pseudomonadati</taxon>
        <taxon>Pseudomonadota</taxon>
        <taxon>Alphaproteobacteria</taxon>
        <taxon>Rickettsiales</taxon>
        <taxon>Candidatus Midichloriaceae</taxon>
        <taxon>Candidatus Jidaibacter</taxon>
    </lineage>
</organism>
<proteinExistence type="predicted"/>
<dbReference type="InterPro" id="IPR004625">
    <property type="entry name" value="PyrdxlKinase"/>
</dbReference>
<evidence type="ECO:0000259" key="6">
    <source>
        <dbReference type="Pfam" id="PF08543"/>
    </source>
</evidence>
<evidence type="ECO:0000256" key="1">
    <source>
        <dbReference type="ARBA" id="ARBA00012104"/>
    </source>
</evidence>
<dbReference type="EC" id="2.7.1.35" evidence="1"/>
<keyword evidence="2" id="KW-0808">Transferase</keyword>
<dbReference type="GO" id="GO:0005524">
    <property type="term" value="F:ATP binding"/>
    <property type="evidence" value="ECO:0007669"/>
    <property type="project" value="UniProtKB-KW"/>
</dbReference>
<dbReference type="InterPro" id="IPR013749">
    <property type="entry name" value="PM/HMP-P_kinase-1"/>
</dbReference>